<name>A0A2P2KX24_RHIMU</name>
<reference evidence="1" key="1">
    <citation type="submission" date="2018-02" db="EMBL/GenBank/DDBJ databases">
        <title>Rhizophora mucronata_Transcriptome.</title>
        <authorList>
            <person name="Meera S.P."/>
            <person name="Sreeshan A."/>
            <person name="Augustine A."/>
        </authorList>
    </citation>
    <scope>NUCLEOTIDE SEQUENCE</scope>
    <source>
        <tissue evidence="1">Leaf</tissue>
    </source>
</reference>
<accession>A0A2P2KX24</accession>
<dbReference type="EMBL" id="GGEC01029788">
    <property type="protein sequence ID" value="MBX10272.1"/>
    <property type="molecule type" value="Transcribed_RNA"/>
</dbReference>
<sequence>MTFVQILNLGMTVNNLTPKAYACMKSFKVILPGISGTHSRACQTRKKDQNQPIYLSKLLLRFTSQVIGSHQLAQTAGYLMISI</sequence>
<evidence type="ECO:0000313" key="1">
    <source>
        <dbReference type="EMBL" id="MBX10272.1"/>
    </source>
</evidence>
<organism evidence="1">
    <name type="scientific">Rhizophora mucronata</name>
    <name type="common">Asiatic mangrove</name>
    <dbReference type="NCBI Taxonomy" id="61149"/>
    <lineage>
        <taxon>Eukaryota</taxon>
        <taxon>Viridiplantae</taxon>
        <taxon>Streptophyta</taxon>
        <taxon>Embryophyta</taxon>
        <taxon>Tracheophyta</taxon>
        <taxon>Spermatophyta</taxon>
        <taxon>Magnoliopsida</taxon>
        <taxon>eudicotyledons</taxon>
        <taxon>Gunneridae</taxon>
        <taxon>Pentapetalae</taxon>
        <taxon>rosids</taxon>
        <taxon>fabids</taxon>
        <taxon>Malpighiales</taxon>
        <taxon>Rhizophoraceae</taxon>
        <taxon>Rhizophora</taxon>
    </lineage>
</organism>
<protein>
    <submittedName>
        <fullName evidence="1">Uncharacterized protein</fullName>
    </submittedName>
</protein>
<proteinExistence type="predicted"/>
<dbReference type="AlphaFoldDB" id="A0A2P2KX24"/>